<proteinExistence type="predicted"/>
<reference evidence="1" key="1">
    <citation type="submission" date="2025-08" db="UniProtKB">
        <authorList>
            <consortium name="Ensembl"/>
        </authorList>
    </citation>
    <scope>IDENTIFICATION</scope>
</reference>
<evidence type="ECO:0000313" key="2">
    <source>
        <dbReference type="Proteomes" id="UP000472270"/>
    </source>
</evidence>
<sequence>LRSLAADAEERLVDFLLGPERYNKLIRPAVNKSQQVTIGIKVSLAQLISVVSLSHTHTHIHTQQTSNIRAEVCSSGPQGQNLKVSQSFAPTLNKHTCLV</sequence>
<name>A0A673LAX0_9TELE</name>
<evidence type="ECO:0008006" key="3">
    <source>
        <dbReference type="Google" id="ProtNLM"/>
    </source>
</evidence>
<dbReference type="GO" id="GO:0005230">
    <property type="term" value="F:extracellular ligand-gated monoatomic ion channel activity"/>
    <property type="evidence" value="ECO:0007669"/>
    <property type="project" value="InterPro"/>
</dbReference>
<reference evidence="1" key="2">
    <citation type="submission" date="2025-09" db="UniProtKB">
        <authorList>
            <consortium name="Ensembl"/>
        </authorList>
    </citation>
    <scope>IDENTIFICATION</scope>
</reference>
<protein>
    <recommendedName>
        <fullName evidence="3">Neurotransmitter-gated ion-channel ligand-binding domain-containing protein</fullName>
    </recommendedName>
</protein>
<evidence type="ECO:0000313" key="1">
    <source>
        <dbReference type="Ensembl" id="ENSSRHP00000076218.1"/>
    </source>
</evidence>
<dbReference type="InterPro" id="IPR036734">
    <property type="entry name" value="Neur_chan_lig-bd_sf"/>
</dbReference>
<dbReference type="Proteomes" id="UP000472270">
    <property type="component" value="Unassembled WGS sequence"/>
</dbReference>
<keyword evidence="2" id="KW-1185">Reference proteome</keyword>
<accession>A0A673LAX0</accession>
<dbReference type="GO" id="GO:0016020">
    <property type="term" value="C:membrane"/>
    <property type="evidence" value="ECO:0007669"/>
    <property type="project" value="InterPro"/>
</dbReference>
<dbReference type="SUPFAM" id="SSF63712">
    <property type="entry name" value="Nicotinic receptor ligand binding domain-like"/>
    <property type="match status" value="1"/>
</dbReference>
<dbReference type="Ensembl" id="ENSSRHT00000078295.1">
    <property type="protein sequence ID" value="ENSSRHP00000076218.1"/>
    <property type="gene ID" value="ENSSRHG00000037851.1"/>
</dbReference>
<organism evidence="1 2">
    <name type="scientific">Sinocyclocheilus rhinocerous</name>
    <dbReference type="NCBI Taxonomy" id="307959"/>
    <lineage>
        <taxon>Eukaryota</taxon>
        <taxon>Metazoa</taxon>
        <taxon>Chordata</taxon>
        <taxon>Craniata</taxon>
        <taxon>Vertebrata</taxon>
        <taxon>Euteleostomi</taxon>
        <taxon>Actinopterygii</taxon>
        <taxon>Neopterygii</taxon>
        <taxon>Teleostei</taxon>
        <taxon>Ostariophysi</taxon>
        <taxon>Cypriniformes</taxon>
        <taxon>Cyprinidae</taxon>
        <taxon>Cyprininae</taxon>
        <taxon>Sinocyclocheilus</taxon>
    </lineage>
</organism>
<dbReference type="AlphaFoldDB" id="A0A673LAX0"/>
<dbReference type="Gene3D" id="2.70.170.10">
    <property type="entry name" value="Neurotransmitter-gated ion-channel ligand-binding domain"/>
    <property type="match status" value="1"/>
</dbReference>